<organism evidence="8 9">
    <name type="scientific">Roseospira navarrensis</name>
    <dbReference type="NCBI Taxonomy" id="140058"/>
    <lineage>
        <taxon>Bacteria</taxon>
        <taxon>Pseudomonadati</taxon>
        <taxon>Pseudomonadota</taxon>
        <taxon>Alphaproteobacteria</taxon>
        <taxon>Rhodospirillales</taxon>
        <taxon>Rhodospirillaceae</taxon>
        <taxon>Roseospira</taxon>
    </lineage>
</organism>
<dbReference type="AlphaFoldDB" id="A0A7X1ZDV3"/>
<protein>
    <submittedName>
        <fullName evidence="8">Penicillin-binding protein 2</fullName>
    </submittedName>
</protein>
<dbReference type="PANTHER" id="PTHR30627:SF1">
    <property type="entry name" value="PEPTIDOGLYCAN D,D-TRANSPEPTIDASE FTSI"/>
    <property type="match status" value="1"/>
</dbReference>
<comment type="subcellular location">
    <subcellularLocation>
        <location evidence="1">Membrane</location>
    </subcellularLocation>
</comment>
<keyword evidence="5" id="KW-1133">Transmembrane helix</keyword>
<evidence type="ECO:0000256" key="4">
    <source>
        <dbReference type="SAM" id="MobiDB-lite"/>
    </source>
</evidence>
<dbReference type="Gene3D" id="3.40.710.10">
    <property type="entry name" value="DD-peptidase/beta-lactamase superfamily"/>
    <property type="match status" value="1"/>
</dbReference>
<dbReference type="Gene3D" id="3.30.450.330">
    <property type="match status" value="1"/>
</dbReference>
<dbReference type="InterPro" id="IPR050515">
    <property type="entry name" value="Beta-lactam/transpept"/>
</dbReference>
<dbReference type="InterPro" id="IPR012338">
    <property type="entry name" value="Beta-lactam/transpept-like"/>
</dbReference>
<comment type="caution">
    <text evidence="8">The sequence shown here is derived from an EMBL/GenBank/DDBJ whole genome shotgun (WGS) entry which is preliminary data.</text>
</comment>
<dbReference type="Gene3D" id="1.10.150.770">
    <property type="match status" value="1"/>
</dbReference>
<feature type="transmembrane region" description="Helical" evidence="5">
    <location>
        <begin position="55"/>
        <end position="74"/>
    </location>
</feature>
<name>A0A7X1ZDV3_9PROT</name>
<reference evidence="8 9" key="1">
    <citation type="submission" date="2019-10" db="EMBL/GenBank/DDBJ databases">
        <title>Draft whole-genome sequence of the purple nonsulfur photosynthetic bacterium Roseospira navarrensis DSM 15114.</title>
        <authorList>
            <person name="Kyndt J.A."/>
            <person name="Meyer T.E."/>
        </authorList>
    </citation>
    <scope>NUCLEOTIDE SEQUENCE [LARGE SCALE GENOMIC DNA]</scope>
    <source>
        <strain evidence="8 9">DSM 15114</strain>
    </source>
</reference>
<evidence type="ECO:0000313" key="9">
    <source>
        <dbReference type="Proteomes" id="UP000434582"/>
    </source>
</evidence>
<evidence type="ECO:0000259" key="7">
    <source>
        <dbReference type="Pfam" id="PF03717"/>
    </source>
</evidence>
<keyword evidence="3 5" id="KW-0472">Membrane</keyword>
<feature type="region of interest" description="Disordered" evidence="4">
    <location>
        <begin position="570"/>
        <end position="599"/>
    </location>
</feature>
<dbReference type="InterPro" id="IPR005311">
    <property type="entry name" value="PBP_dimer"/>
</dbReference>
<sequence>MIPTLFRRQKDRAPFLYPGAEIGALPGDRPRQPARVQLSVEGQAKAAVEVGRNRLAITAAMFAIAFCVIAGRLVDLMALNGGEAAARAAQAGPVAEAVVHRADIVDRNGVVLATNLPTAHLYADAQAVLDPDEAARRLLDVLPDLDYATTRKRLASGRRFIYLRRHLTPTQQDAVLRLGLPGLEFEPAERRVYPQGHLAAHVLGATDVDNRGIAGIERAFHDRLNADMRPVRLSLDVRVQHAVRDVLAEAVDRFSAIAGVGLVMDVKTGELLAMVSLPDYAPEAYGHAPADARFNRATLGVYEMGSTFKLLNTALGMEVGGFRPTDGFDATKPLRMAGFTINDYHAEARWLTVAEILVHSSNIGSAQMALKVGGPAQKAFLDRLGLLSPLSIELPEAGAPLYPEPWRPINTVTISYGHGVAVTPVHLANAIAPLVNGGEYRPATLLRQDPDAPPPGRRVLAPATAQAMRGLMRMVVTEGTGGKADVPGYLVGGKTGTAEKSGDGGYRRKALMPSFVAAFPMDNPRYVVLAMLDEPQGIKETHGFATAGWNAAPTVGAIIARVAPILGVRPRGPAPDPTTEVRLATAAGGGTGGRDRAPQ</sequence>
<keyword evidence="5" id="KW-0812">Transmembrane</keyword>
<dbReference type="Pfam" id="PF00905">
    <property type="entry name" value="Transpeptidase"/>
    <property type="match status" value="1"/>
</dbReference>
<dbReference type="InterPro" id="IPR036138">
    <property type="entry name" value="PBP_dimer_sf"/>
</dbReference>
<dbReference type="PANTHER" id="PTHR30627">
    <property type="entry name" value="PEPTIDOGLYCAN D,D-TRANSPEPTIDASE"/>
    <property type="match status" value="1"/>
</dbReference>
<keyword evidence="2" id="KW-0121">Carboxypeptidase</keyword>
<dbReference type="GO" id="GO:0071555">
    <property type="term" value="P:cell wall organization"/>
    <property type="evidence" value="ECO:0007669"/>
    <property type="project" value="TreeGrafter"/>
</dbReference>
<keyword evidence="2" id="KW-0378">Hydrolase</keyword>
<dbReference type="EMBL" id="WIVE01000025">
    <property type="protein sequence ID" value="MQX36733.1"/>
    <property type="molecule type" value="Genomic_DNA"/>
</dbReference>
<dbReference type="GO" id="GO:0008658">
    <property type="term" value="F:penicillin binding"/>
    <property type="evidence" value="ECO:0007669"/>
    <property type="project" value="InterPro"/>
</dbReference>
<keyword evidence="2" id="KW-0645">Protease</keyword>
<evidence type="ECO:0000256" key="1">
    <source>
        <dbReference type="ARBA" id="ARBA00004370"/>
    </source>
</evidence>
<evidence type="ECO:0000313" key="8">
    <source>
        <dbReference type="EMBL" id="MQX36733.1"/>
    </source>
</evidence>
<evidence type="ECO:0000256" key="2">
    <source>
        <dbReference type="ARBA" id="ARBA00022645"/>
    </source>
</evidence>
<dbReference type="Proteomes" id="UP000434582">
    <property type="component" value="Unassembled WGS sequence"/>
</dbReference>
<dbReference type="GO" id="GO:0004180">
    <property type="term" value="F:carboxypeptidase activity"/>
    <property type="evidence" value="ECO:0007669"/>
    <property type="project" value="UniProtKB-KW"/>
</dbReference>
<evidence type="ECO:0000256" key="5">
    <source>
        <dbReference type="SAM" id="Phobius"/>
    </source>
</evidence>
<accession>A0A7X1ZDV3</accession>
<evidence type="ECO:0000259" key="6">
    <source>
        <dbReference type="Pfam" id="PF00905"/>
    </source>
</evidence>
<dbReference type="SUPFAM" id="SSF56519">
    <property type="entry name" value="Penicillin binding protein dimerisation domain"/>
    <property type="match status" value="1"/>
</dbReference>
<feature type="domain" description="Penicillin-binding protein dimerisation" evidence="7">
    <location>
        <begin position="99"/>
        <end position="208"/>
    </location>
</feature>
<gene>
    <name evidence="8" type="ORF">GHC57_09415</name>
</gene>
<feature type="domain" description="Penicillin-binding protein transpeptidase" evidence="6">
    <location>
        <begin position="261"/>
        <end position="540"/>
    </location>
</feature>
<dbReference type="GO" id="GO:0005886">
    <property type="term" value="C:plasma membrane"/>
    <property type="evidence" value="ECO:0007669"/>
    <property type="project" value="TreeGrafter"/>
</dbReference>
<keyword evidence="9" id="KW-1185">Reference proteome</keyword>
<dbReference type="OrthoDB" id="9789078at2"/>
<dbReference type="SUPFAM" id="SSF56601">
    <property type="entry name" value="beta-lactamase/transpeptidase-like"/>
    <property type="match status" value="1"/>
</dbReference>
<dbReference type="InterPro" id="IPR001460">
    <property type="entry name" value="PCN-bd_Tpept"/>
</dbReference>
<dbReference type="Gene3D" id="3.90.1310.10">
    <property type="entry name" value="Penicillin-binding protein 2a (Domain 2)"/>
    <property type="match status" value="1"/>
</dbReference>
<dbReference type="Pfam" id="PF03717">
    <property type="entry name" value="PBP_dimer"/>
    <property type="match status" value="1"/>
</dbReference>
<evidence type="ECO:0000256" key="3">
    <source>
        <dbReference type="ARBA" id="ARBA00023136"/>
    </source>
</evidence>
<dbReference type="RefSeq" id="WP_153343499.1">
    <property type="nucleotide sequence ID" value="NZ_WIVE01000025.1"/>
</dbReference>
<proteinExistence type="predicted"/>